<evidence type="ECO:0000313" key="4">
    <source>
        <dbReference type="Proteomes" id="UP000545386"/>
    </source>
</evidence>
<reference evidence="3 4" key="1">
    <citation type="submission" date="2020-08" db="EMBL/GenBank/DDBJ databases">
        <title>Paraeoetvoesia sp. YC-7-48 draft genome sequence.</title>
        <authorList>
            <person name="Yao L."/>
        </authorList>
    </citation>
    <scope>NUCLEOTIDE SEQUENCE [LARGE SCALE GENOMIC DNA]</scope>
    <source>
        <strain evidence="4">YC-7-48</strain>
    </source>
</reference>
<dbReference type="PANTHER" id="PTHR46268:SF6">
    <property type="entry name" value="UNIVERSAL STRESS PROTEIN UP12"/>
    <property type="match status" value="1"/>
</dbReference>
<comment type="caution">
    <text evidence="3">The sequence shown here is derived from an EMBL/GenBank/DDBJ whole genome shotgun (WGS) entry which is preliminary data.</text>
</comment>
<gene>
    <name evidence="3" type="ORF">GTU67_05870</name>
</gene>
<evidence type="ECO:0000256" key="1">
    <source>
        <dbReference type="ARBA" id="ARBA00008791"/>
    </source>
</evidence>
<dbReference type="EMBL" id="JACJUU010000003">
    <property type="protein sequence ID" value="MBC2769444.1"/>
    <property type="molecule type" value="Genomic_DNA"/>
</dbReference>
<dbReference type="Gene3D" id="3.40.50.620">
    <property type="entry name" value="HUPs"/>
    <property type="match status" value="1"/>
</dbReference>
<dbReference type="Pfam" id="PF00582">
    <property type="entry name" value="Usp"/>
    <property type="match status" value="1"/>
</dbReference>
<keyword evidence="4" id="KW-1185">Reference proteome</keyword>
<dbReference type="InterPro" id="IPR014729">
    <property type="entry name" value="Rossmann-like_a/b/a_fold"/>
</dbReference>
<dbReference type="RefSeq" id="WP_185779174.1">
    <property type="nucleotide sequence ID" value="NZ_JACJUU010000003.1"/>
</dbReference>
<protein>
    <submittedName>
        <fullName evidence="3">Universal stress protein</fullName>
    </submittedName>
</protein>
<dbReference type="Proteomes" id="UP000545386">
    <property type="component" value="Unassembled WGS sequence"/>
</dbReference>
<evidence type="ECO:0000259" key="2">
    <source>
        <dbReference type="Pfam" id="PF00582"/>
    </source>
</evidence>
<accession>A0A842HNG6</accession>
<feature type="domain" description="UspA" evidence="2">
    <location>
        <begin position="2"/>
        <end position="140"/>
    </location>
</feature>
<sequence length="140" mass="14835">MNTILVPVDGSQHALNAVKAAITAAGKTGASLYVITVQAPVFTSNVKRFVAPETIDEYYHDEGEKALKDVRELLNTEGVAARVEIMVGPVAETVVEYAQKHDCDLIIMGTRGMGAVSNLVLGSVATKVISLSPVPVMLVK</sequence>
<proteinExistence type="inferred from homology"/>
<dbReference type="InterPro" id="IPR006016">
    <property type="entry name" value="UspA"/>
</dbReference>
<dbReference type="PANTHER" id="PTHR46268">
    <property type="entry name" value="STRESS RESPONSE PROTEIN NHAX"/>
    <property type="match status" value="1"/>
</dbReference>
<evidence type="ECO:0000313" key="3">
    <source>
        <dbReference type="EMBL" id="MBC2769444.1"/>
    </source>
</evidence>
<organism evidence="3 4">
    <name type="scientific">Pusillimonas minor</name>
    <dbReference type="NCBI Taxonomy" id="2697024"/>
    <lineage>
        <taxon>Bacteria</taxon>
        <taxon>Pseudomonadati</taxon>
        <taxon>Pseudomonadota</taxon>
        <taxon>Betaproteobacteria</taxon>
        <taxon>Burkholderiales</taxon>
        <taxon>Alcaligenaceae</taxon>
        <taxon>Pusillimonas</taxon>
    </lineage>
</organism>
<dbReference type="SUPFAM" id="SSF52402">
    <property type="entry name" value="Adenine nucleotide alpha hydrolases-like"/>
    <property type="match status" value="1"/>
</dbReference>
<comment type="similarity">
    <text evidence="1">Belongs to the universal stress protein A family.</text>
</comment>
<dbReference type="PRINTS" id="PR01438">
    <property type="entry name" value="UNVRSLSTRESS"/>
</dbReference>
<name>A0A842HNG6_9BURK</name>
<dbReference type="CDD" id="cd00293">
    <property type="entry name" value="USP-like"/>
    <property type="match status" value="1"/>
</dbReference>
<dbReference type="AlphaFoldDB" id="A0A842HNG6"/>
<dbReference type="InterPro" id="IPR006015">
    <property type="entry name" value="Universal_stress_UspA"/>
</dbReference>